<dbReference type="AlphaFoldDB" id="A0A4S4K7W8"/>
<name>A0A4S4K7W8_9AGAM</name>
<dbReference type="Proteomes" id="UP000308199">
    <property type="component" value="Unassembled WGS sequence"/>
</dbReference>
<dbReference type="EMBL" id="SGPK01001189">
    <property type="protein sequence ID" value="THG93948.1"/>
    <property type="molecule type" value="Genomic_DNA"/>
</dbReference>
<accession>A0A4S4K7W8</accession>
<reference evidence="1 2" key="1">
    <citation type="submission" date="2019-02" db="EMBL/GenBank/DDBJ databases">
        <title>Genome sequencing of the rare red list fungi Phellinidium pouzarii.</title>
        <authorList>
            <person name="Buettner E."/>
            <person name="Kellner H."/>
        </authorList>
    </citation>
    <scope>NUCLEOTIDE SEQUENCE [LARGE SCALE GENOMIC DNA]</scope>
    <source>
        <strain evidence="1 2">DSM 108285</strain>
    </source>
</reference>
<evidence type="ECO:0000313" key="1">
    <source>
        <dbReference type="EMBL" id="THG93948.1"/>
    </source>
</evidence>
<organism evidence="1 2">
    <name type="scientific">Phellinidium pouzarii</name>
    <dbReference type="NCBI Taxonomy" id="167371"/>
    <lineage>
        <taxon>Eukaryota</taxon>
        <taxon>Fungi</taxon>
        <taxon>Dikarya</taxon>
        <taxon>Basidiomycota</taxon>
        <taxon>Agaricomycotina</taxon>
        <taxon>Agaricomycetes</taxon>
        <taxon>Hymenochaetales</taxon>
        <taxon>Hymenochaetaceae</taxon>
        <taxon>Phellinidium</taxon>
    </lineage>
</organism>
<sequence length="105" mass="11000">MRVSTFPTSSFGSIPVDWRGSPGGRRRGRVSFCVCVRVSAKAAAVLVLVAEEEEEAEEDESAIVEEESLALSTVCTTTTGDEKGEVFVSFTAVTQPSASIVGAIG</sequence>
<gene>
    <name evidence="1" type="ORF">EW145_g8249</name>
</gene>
<evidence type="ECO:0000313" key="2">
    <source>
        <dbReference type="Proteomes" id="UP000308199"/>
    </source>
</evidence>
<comment type="caution">
    <text evidence="1">The sequence shown here is derived from an EMBL/GenBank/DDBJ whole genome shotgun (WGS) entry which is preliminary data.</text>
</comment>
<keyword evidence="2" id="KW-1185">Reference proteome</keyword>
<protein>
    <submittedName>
        <fullName evidence="1">Uncharacterized protein</fullName>
    </submittedName>
</protein>
<proteinExistence type="predicted"/>